<proteinExistence type="predicted"/>
<organism evidence="2 3">
    <name type="scientific">Anas platyrhynchos</name>
    <name type="common">Mallard</name>
    <name type="synonym">Anas boschas</name>
    <dbReference type="NCBI Taxonomy" id="8839"/>
    <lineage>
        <taxon>Eukaryota</taxon>
        <taxon>Metazoa</taxon>
        <taxon>Chordata</taxon>
        <taxon>Craniata</taxon>
        <taxon>Vertebrata</taxon>
        <taxon>Euteleostomi</taxon>
        <taxon>Archelosauria</taxon>
        <taxon>Archosauria</taxon>
        <taxon>Dinosauria</taxon>
        <taxon>Saurischia</taxon>
        <taxon>Theropoda</taxon>
        <taxon>Coelurosauria</taxon>
        <taxon>Aves</taxon>
        <taxon>Neognathae</taxon>
        <taxon>Galloanserae</taxon>
        <taxon>Anseriformes</taxon>
        <taxon>Anatidae</taxon>
        <taxon>Anatinae</taxon>
        <taxon>Anas</taxon>
    </lineage>
</organism>
<sequence length="1246" mass="131627">MHYTKPKIPHKRGTRLRLSHKLVTAGGDANIYRKSNKEAKKGSSSRLPWDSLAHKIPCHGGWKRCQPRPTPPCAREAAPRSVATALSPSGARFQTAGASCKKMGGELLILPAEELRPPLVSQAARGKRERPRSGDSLHGAPGKQPKALTLRGVGARRCDGAQVREKGDKSKGRGKRPLRVSRALRHGTGAPAPTSPFPCKALHVPTEERHRPAGSGRFPPGNKMHELGRRRPSRGTQRSSPGGSAAAKLIPLVTQRPAAETTHAGQKWARSPVLVTHLPAGFPDGALRADQPQDSQLQDRRTGLAPSPPQRQRTGDEDVAFSLSPCCTCCIKEFLAQPTCWPSTTLEGHPGTPVGPRHHPHPGGCAQTLTPGCECLQPAAAAGKEIKPEEPTETGMGEQRGEGVRDAGWDGNGDNTGTNHGPGFNPRDRQKASERLPTNQSLQISAAESMLHPQKQLPPPKKNPNTAQHLLHRCGQKGARGCTHGARTHARDELRVTPCPPAPLSSSGPNSKATGCRGSSVPKNHRKAATSFQDRAAGGGREPALSKAQEKGSEALAGPRRNRLEWGTRAHEAQLIIHTPGISEFGVPRGDPVTPGGRRCRTPLAMPAARRKHELQNGRRNATAGSAAPGSQLGAFWGQDMGRRDGAADTSPRFPAGRLLLPQGRNPPRGAPLPDALFKARSKGKDLGAHPKQRAIRGTAGELAHASPFEPRGALSALAVPLRLHQITPHVARGPNWITSSQREPNEGLAKGSLKRLRQGAAPSRLGGFPAASASMLRPRPALMTADVIHPSPEPREEPQGSSSSPATELSQGYPDRVTATPGCSGAPKGAEGGSAPRRQRELPGTGWQKSLTQIPLQPDPSHRPENACKAAFLPCQAEGAEGHASGCRARRACSSLLEKDEARTSSLAGSLSRPSQAQVQLEQRSSPPSSARNAAGENTRPPSGLGDRQDQRGCQRSSLLQPLLLAPSLIPEAANPIPVGHNVGLLAPSTSPRHEGELVEVKSTLQEDEDGATHPSAHPRPHGLAAVPQLITILGPSPSASLHQTCCSQRPSPSRHGDLAVPTIRSQNPGATRACGERANPPRHRHRPRRQMPLSPCSKMPAISRGLMKGARSSIPATSCRGKRLGCLRHQHPAPTICSASILKSAGARRSASPSLPTAEGGGGFLAKPRGSDGSASDLGSGSARGRGYFGASERRGASFPRGVSRARGKGGRAEVGDCSVIDRCLEPKSWGSSSSLLAELVPKR</sequence>
<feature type="compositionally biased region" description="Polar residues" evidence="1">
    <location>
        <begin position="800"/>
        <end position="811"/>
    </location>
</feature>
<dbReference type="Proteomes" id="UP000296049">
    <property type="component" value="Unassembled WGS sequence"/>
</dbReference>
<evidence type="ECO:0000313" key="3">
    <source>
        <dbReference type="Proteomes" id="UP000296049"/>
    </source>
</evidence>
<dbReference type="EMBL" id="KB743276">
    <property type="protein sequence ID" value="EOA99724.1"/>
    <property type="molecule type" value="Genomic_DNA"/>
</dbReference>
<feature type="compositionally biased region" description="Polar residues" evidence="1">
    <location>
        <begin position="1042"/>
        <end position="1053"/>
    </location>
</feature>
<keyword evidence="3" id="KW-1185">Reference proteome</keyword>
<gene>
    <name evidence="2" type="ORF">Anapl_10729</name>
</gene>
<feature type="compositionally biased region" description="Low complexity" evidence="1">
    <location>
        <begin position="1173"/>
        <end position="1183"/>
    </location>
</feature>
<name>R0LDX1_ANAPL</name>
<feature type="compositionally biased region" description="Basic residues" evidence="1">
    <location>
        <begin position="172"/>
        <end position="185"/>
    </location>
</feature>
<evidence type="ECO:0000256" key="1">
    <source>
        <dbReference type="SAM" id="MobiDB-lite"/>
    </source>
</evidence>
<feature type="compositionally biased region" description="Polar residues" evidence="1">
    <location>
        <begin position="504"/>
        <end position="513"/>
    </location>
</feature>
<feature type="region of interest" description="Disordered" evidence="1">
    <location>
        <begin position="905"/>
        <end position="954"/>
    </location>
</feature>
<feature type="region of interest" description="Disordered" evidence="1">
    <location>
        <begin position="281"/>
        <end position="317"/>
    </location>
</feature>
<feature type="region of interest" description="Disordered" evidence="1">
    <location>
        <begin position="383"/>
        <end position="438"/>
    </location>
</feature>
<feature type="compositionally biased region" description="Basic and acidic residues" evidence="1">
    <location>
        <begin position="156"/>
        <end position="171"/>
    </location>
</feature>
<reference evidence="3" key="1">
    <citation type="journal article" date="2013" name="Nat. Genet.">
        <title>The duck genome and transcriptome provide insight into an avian influenza virus reservoir species.</title>
        <authorList>
            <person name="Huang Y."/>
            <person name="Li Y."/>
            <person name="Burt D.W."/>
            <person name="Chen H."/>
            <person name="Zhang Y."/>
            <person name="Qian W."/>
            <person name="Kim H."/>
            <person name="Gan S."/>
            <person name="Zhao Y."/>
            <person name="Li J."/>
            <person name="Yi K."/>
            <person name="Feng H."/>
            <person name="Zhu P."/>
            <person name="Li B."/>
            <person name="Liu Q."/>
            <person name="Fairley S."/>
            <person name="Magor K.E."/>
            <person name="Du Z."/>
            <person name="Hu X."/>
            <person name="Goodman L."/>
            <person name="Tafer H."/>
            <person name="Vignal A."/>
            <person name="Lee T."/>
            <person name="Kim K.W."/>
            <person name="Sheng Z."/>
            <person name="An Y."/>
            <person name="Searle S."/>
            <person name="Herrero J."/>
            <person name="Groenen M.A."/>
            <person name="Crooijmans R.P."/>
            <person name="Faraut T."/>
            <person name="Cai Q."/>
            <person name="Webster R.G."/>
            <person name="Aldridge J.R."/>
            <person name="Warren W.C."/>
            <person name="Bartschat S."/>
            <person name="Kehr S."/>
            <person name="Marz M."/>
            <person name="Stadler P.F."/>
            <person name="Smith J."/>
            <person name="Kraus R.H."/>
            <person name="Zhao Y."/>
            <person name="Ren L."/>
            <person name="Fei J."/>
            <person name="Morisson M."/>
            <person name="Kaiser P."/>
            <person name="Griffin D.K."/>
            <person name="Rao M."/>
            <person name="Pitel F."/>
            <person name="Wang J."/>
            <person name="Li N."/>
        </authorList>
    </citation>
    <scope>NUCLEOTIDE SEQUENCE [LARGE SCALE GENOMIC DNA]</scope>
</reference>
<accession>R0LDX1</accession>
<protein>
    <submittedName>
        <fullName evidence="2">Uncharacterized protein</fullName>
    </submittedName>
</protein>
<dbReference type="AlphaFoldDB" id="R0LDX1"/>
<feature type="region of interest" description="Disordered" evidence="1">
    <location>
        <begin position="121"/>
        <end position="252"/>
    </location>
</feature>
<feature type="region of interest" description="Disordered" evidence="1">
    <location>
        <begin position="1042"/>
        <end position="1098"/>
    </location>
</feature>
<feature type="region of interest" description="Disordered" evidence="1">
    <location>
        <begin position="735"/>
        <end position="866"/>
    </location>
</feature>
<feature type="compositionally biased region" description="Low complexity" evidence="1">
    <location>
        <begin position="412"/>
        <end position="423"/>
    </location>
</feature>
<feature type="region of interest" description="Disordered" evidence="1">
    <location>
        <begin position="478"/>
        <end position="557"/>
    </location>
</feature>
<evidence type="ECO:0000313" key="2">
    <source>
        <dbReference type="EMBL" id="EOA99724.1"/>
    </source>
</evidence>
<feature type="region of interest" description="Disordered" evidence="1">
    <location>
        <begin position="1150"/>
        <end position="1217"/>
    </location>
</feature>
<feature type="compositionally biased region" description="Polar residues" evidence="1">
    <location>
        <begin position="905"/>
        <end position="925"/>
    </location>
</feature>
<feature type="compositionally biased region" description="Basic residues" evidence="1">
    <location>
        <begin position="1082"/>
        <end position="1091"/>
    </location>
</feature>
<feature type="compositionally biased region" description="Basic and acidic residues" evidence="1">
    <location>
        <begin position="399"/>
        <end position="408"/>
    </location>
</feature>